<dbReference type="AlphaFoldDB" id="A0A378RMJ6"/>
<name>A0A378RMJ6_MYROD</name>
<reference evidence="1 2" key="1">
    <citation type="submission" date="2018-06" db="EMBL/GenBank/DDBJ databases">
        <authorList>
            <consortium name="Pathogen Informatics"/>
            <person name="Doyle S."/>
        </authorList>
    </citation>
    <scope>NUCLEOTIDE SEQUENCE [LARGE SCALE GENOMIC DNA]</scope>
    <source>
        <strain evidence="1 2">NCTC11179</strain>
    </source>
</reference>
<dbReference type="Proteomes" id="UP000255024">
    <property type="component" value="Unassembled WGS sequence"/>
</dbReference>
<accession>A0A378RMJ6</accession>
<evidence type="ECO:0000313" key="1">
    <source>
        <dbReference type="EMBL" id="STZ28195.1"/>
    </source>
</evidence>
<dbReference type="RefSeq" id="WP_115091092.1">
    <property type="nucleotide sequence ID" value="NZ_CP068107.1"/>
</dbReference>
<proteinExistence type="predicted"/>
<dbReference type="EMBL" id="UGQL01000001">
    <property type="protein sequence ID" value="STZ28195.1"/>
    <property type="molecule type" value="Genomic_DNA"/>
</dbReference>
<organism evidence="1 2">
    <name type="scientific">Myroides odoratus</name>
    <name type="common">Flavobacterium odoratum</name>
    <dbReference type="NCBI Taxonomy" id="256"/>
    <lineage>
        <taxon>Bacteria</taxon>
        <taxon>Pseudomonadati</taxon>
        <taxon>Bacteroidota</taxon>
        <taxon>Flavobacteriia</taxon>
        <taxon>Flavobacteriales</taxon>
        <taxon>Flavobacteriaceae</taxon>
        <taxon>Myroides</taxon>
    </lineage>
</organism>
<keyword evidence="2" id="KW-1185">Reference proteome</keyword>
<gene>
    <name evidence="1" type="ORF">NCTC11179_01737</name>
</gene>
<sequence length="62" mass="7336">MERFFRTIRFKDLQEQDVDTNQSVGENLNYPLGEADMPAGLYVDLEEEEIDYYDEYAEHLGI</sequence>
<protein>
    <submittedName>
        <fullName evidence="1">Uncharacterized protein</fullName>
    </submittedName>
</protein>
<evidence type="ECO:0000313" key="2">
    <source>
        <dbReference type="Proteomes" id="UP000255024"/>
    </source>
</evidence>